<keyword evidence="3 4" id="KW-0479">Metal-binding</keyword>
<dbReference type="OMA" id="KFAMRWI"/>
<feature type="region of interest" description="Disordered" evidence="5">
    <location>
        <begin position="297"/>
        <end position="339"/>
    </location>
</feature>
<proteinExistence type="predicted"/>
<dbReference type="Proteomes" id="UP000654075">
    <property type="component" value="Unassembled WGS sequence"/>
</dbReference>
<evidence type="ECO:0000313" key="8">
    <source>
        <dbReference type="Proteomes" id="UP000654075"/>
    </source>
</evidence>
<dbReference type="SUPFAM" id="SSF82282">
    <property type="entry name" value="Homocysteine S-methyltransferase"/>
    <property type="match status" value="1"/>
</dbReference>
<accession>A0A813D4A3</accession>
<evidence type="ECO:0000256" key="5">
    <source>
        <dbReference type="SAM" id="MobiDB-lite"/>
    </source>
</evidence>
<evidence type="ECO:0000256" key="4">
    <source>
        <dbReference type="PROSITE-ProRule" id="PRU00333"/>
    </source>
</evidence>
<evidence type="ECO:0000313" key="7">
    <source>
        <dbReference type="EMBL" id="CAE8581294.1"/>
    </source>
</evidence>
<comment type="caution">
    <text evidence="7">The sequence shown here is derived from an EMBL/GenBank/DDBJ whole genome shotgun (WGS) entry which is preliminary data.</text>
</comment>
<dbReference type="OrthoDB" id="261426at2759"/>
<protein>
    <recommendedName>
        <fullName evidence="6">Hcy-binding domain-containing protein</fullName>
    </recommendedName>
</protein>
<evidence type="ECO:0000259" key="6">
    <source>
        <dbReference type="PROSITE" id="PS50970"/>
    </source>
</evidence>
<dbReference type="PANTHER" id="PTHR11103">
    <property type="entry name" value="SLR1189 PROTEIN"/>
    <property type="match status" value="1"/>
</dbReference>
<evidence type="ECO:0000256" key="1">
    <source>
        <dbReference type="ARBA" id="ARBA00022603"/>
    </source>
</evidence>
<dbReference type="InterPro" id="IPR003726">
    <property type="entry name" value="HCY_dom"/>
</dbReference>
<feature type="compositionally biased region" description="Gly residues" evidence="5">
    <location>
        <begin position="326"/>
        <end position="339"/>
    </location>
</feature>
<reference evidence="7" key="1">
    <citation type="submission" date="2021-02" db="EMBL/GenBank/DDBJ databases">
        <authorList>
            <person name="Dougan E. K."/>
            <person name="Rhodes N."/>
            <person name="Thang M."/>
            <person name="Chan C."/>
        </authorList>
    </citation>
    <scope>NUCLEOTIDE SEQUENCE</scope>
</reference>
<keyword evidence="2 4" id="KW-0808">Transferase</keyword>
<feature type="binding site" evidence="3 4">
    <location>
        <position position="196"/>
    </location>
    <ligand>
        <name>Zn(2+)</name>
        <dbReference type="ChEBI" id="CHEBI:29105"/>
    </ligand>
</feature>
<dbReference type="PROSITE" id="PS50970">
    <property type="entry name" value="HCY"/>
    <property type="match status" value="1"/>
</dbReference>
<dbReference type="AlphaFoldDB" id="A0A813D4A3"/>
<feature type="binding site" evidence="3 4">
    <location>
        <position position="281"/>
    </location>
    <ligand>
        <name>Zn(2+)</name>
        <dbReference type="ChEBI" id="CHEBI:29105"/>
    </ligand>
</feature>
<keyword evidence="3 4" id="KW-0862">Zinc</keyword>
<dbReference type="GO" id="GO:0008270">
    <property type="term" value="F:zinc ion binding"/>
    <property type="evidence" value="ECO:0007669"/>
    <property type="project" value="InterPro"/>
</dbReference>
<dbReference type="InterPro" id="IPR017226">
    <property type="entry name" value="BHMT-like"/>
</dbReference>
<evidence type="ECO:0000256" key="3">
    <source>
        <dbReference type="PIRSR" id="PIRSR037505-2"/>
    </source>
</evidence>
<keyword evidence="1 4" id="KW-0489">Methyltransferase</keyword>
<feature type="domain" description="Hcy-binding" evidence="6">
    <location>
        <begin position="1"/>
        <end position="296"/>
    </location>
</feature>
<dbReference type="Gene3D" id="3.20.20.330">
    <property type="entry name" value="Homocysteine-binding-like domain"/>
    <property type="match status" value="1"/>
</dbReference>
<evidence type="ECO:0000256" key="2">
    <source>
        <dbReference type="ARBA" id="ARBA00022679"/>
    </source>
</evidence>
<dbReference type="PIRSF" id="PIRSF037505">
    <property type="entry name" value="Betaine_HMT"/>
    <property type="match status" value="1"/>
</dbReference>
<dbReference type="GO" id="GO:0032259">
    <property type="term" value="P:methylation"/>
    <property type="evidence" value="ECO:0007669"/>
    <property type="project" value="UniProtKB-KW"/>
</dbReference>
<name>A0A813D4A3_POLGL</name>
<dbReference type="InterPro" id="IPR036589">
    <property type="entry name" value="HCY_dom_sf"/>
</dbReference>
<dbReference type="GO" id="GO:0008168">
    <property type="term" value="F:methyltransferase activity"/>
    <property type="evidence" value="ECO:0007669"/>
    <property type="project" value="UniProtKB-UniRule"/>
</dbReference>
<gene>
    <name evidence="7" type="ORF">PGLA1383_LOCUS323</name>
</gene>
<feature type="binding site" evidence="3 4">
    <location>
        <position position="282"/>
    </location>
    <ligand>
        <name>Zn(2+)</name>
        <dbReference type="ChEBI" id="CHEBI:29105"/>
    </ligand>
</feature>
<organism evidence="7 8">
    <name type="scientific">Polarella glacialis</name>
    <name type="common">Dinoflagellate</name>
    <dbReference type="NCBI Taxonomy" id="89957"/>
    <lineage>
        <taxon>Eukaryota</taxon>
        <taxon>Sar</taxon>
        <taxon>Alveolata</taxon>
        <taxon>Dinophyceae</taxon>
        <taxon>Suessiales</taxon>
        <taxon>Suessiaceae</taxon>
        <taxon>Polarella</taxon>
    </lineage>
</organism>
<feature type="compositionally biased region" description="Polar residues" evidence="5">
    <location>
        <begin position="306"/>
        <end position="320"/>
    </location>
</feature>
<comment type="cofactor">
    <cofactor evidence="3">
        <name>Zn(2+)</name>
        <dbReference type="ChEBI" id="CHEBI:29105"/>
    </cofactor>
    <text evidence="3">Binds 1 zinc ion per subunit.</text>
</comment>
<keyword evidence="8" id="KW-1185">Reference proteome</keyword>
<dbReference type="GO" id="GO:0009086">
    <property type="term" value="P:methionine biosynthetic process"/>
    <property type="evidence" value="ECO:0007669"/>
    <property type="project" value="InterPro"/>
</dbReference>
<dbReference type="PANTHER" id="PTHR11103:SF18">
    <property type="entry name" value="SLR1189 PROTEIN"/>
    <property type="match status" value="1"/>
</dbReference>
<sequence length="339" mass="35788">MGVLLPKLGMPKDPILWSARALVEEKYHPIVVQAHRAYIDAGATAIIANSYAVIPGYLRKAKLEAETPRLAALAGQLAREAAGPKGGDVLVLGSLPPLIDSYRADLLLPEAEAVSWYAMLARAMAPYVDLFVCETMSCPEEAASALLGLKEGCPDGKAWVCFAVDSEGKCRDGTPFNVAVRQLSTSSHVSGVGVNCCIPEAVELAVATLDSDPQASAFASSVERVVYANAYPKEHNEGVKFNTENLDDEDVRKDLTAEHYAESAKKWANRSTLPFTFIGGCCGILPHHIKLVAASLKPKQRADTGRPTQHPQASPSSGSIPKQPKHGGGGGGSGFNGGG</sequence>
<dbReference type="EMBL" id="CAJNNV010000055">
    <property type="protein sequence ID" value="CAE8581294.1"/>
    <property type="molecule type" value="Genomic_DNA"/>
</dbReference>
<dbReference type="Pfam" id="PF02574">
    <property type="entry name" value="S-methyl_trans"/>
    <property type="match status" value="1"/>
</dbReference>